<evidence type="ECO:0000259" key="2">
    <source>
        <dbReference type="Pfam" id="PF08241"/>
    </source>
</evidence>
<organism evidence="3">
    <name type="scientific">Coccolithus braarudii</name>
    <dbReference type="NCBI Taxonomy" id="221442"/>
    <lineage>
        <taxon>Eukaryota</taxon>
        <taxon>Haptista</taxon>
        <taxon>Haptophyta</taxon>
        <taxon>Prymnesiophyceae</taxon>
        <taxon>Coccolithales</taxon>
        <taxon>Coccolithaceae</taxon>
        <taxon>Coccolithus</taxon>
    </lineage>
</organism>
<dbReference type="Pfam" id="PF08241">
    <property type="entry name" value="Methyltransf_11"/>
    <property type="match status" value="1"/>
</dbReference>
<dbReference type="GO" id="GO:0008757">
    <property type="term" value="F:S-adenosylmethionine-dependent methyltransferase activity"/>
    <property type="evidence" value="ECO:0007669"/>
    <property type="project" value="InterPro"/>
</dbReference>
<dbReference type="InterPro" id="IPR013216">
    <property type="entry name" value="Methyltransf_11"/>
</dbReference>
<evidence type="ECO:0000256" key="1">
    <source>
        <dbReference type="SAM" id="Phobius"/>
    </source>
</evidence>
<proteinExistence type="predicted"/>
<keyword evidence="1" id="KW-1133">Transmembrane helix</keyword>
<feature type="domain" description="Methyltransferase type 11" evidence="2">
    <location>
        <begin position="86"/>
        <end position="190"/>
    </location>
</feature>
<keyword evidence="1" id="KW-0812">Transmembrane</keyword>
<accession>A0A7S0LQ15</accession>
<keyword evidence="1" id="KW-0472">Membrane</keyword>
<feature type="transmembrane region" description="Helical" evidence="1">
    <location>
        <begin position="12"/>
        <end position="31"/>
    </location>
</feature>
<dbReference type="CDD" id="cd02440">
    <property type="entry name" value="AdoMet_MTases"/>
    <property type="match status" value="1"/>
</dbReference>
<dbReference type="PANTHER" id="PTHR42912">
    <property type="entry name" value="METHYLTRANSFERASE"/>
    <property type="match status" value="1"/>
</dbReference>
<gene>
    <name evidence="3" type="ORF">CPEL01642_LOCUS22636</name>
</gene>
<evidence type="ECO:0000313" key="3">
    <source>
        <dbReference type="EMBL" id="CAD8619255.1"/>
    </source>
</evidence>
<dbReference type="InterPro" id="IPR050508">
    <property type="entry name" value="Methyltransf_Superfamily"/>
</dbReference>
<sequence length="258" mass="28121">MRGPMAASGSRGLFRVVGGVAVYAVGVGVSYELFLPKPPLPTADARCCCFSSLAPAYDAEVDADEKRSGIVGMRRELVQRAEGRVLEVAAGTGRNLPFYSGSRVKELLIGDFCEGMLQVTARKLAELRASEAAAATPSSVTLAVLDAAALPLPDDSFDTVVDSFGLCSFEDPDEALREMARCCRPGGQVLLLEHGASWLPPLRWWQRHRLNRHVLRYGCYWDRDILAMVESSGLEVVEAKQYHLGTTHVIRTRAPART</sequence>
<dbReference type="SUPFAM" id="SSF53335">
    <property type="entry name" value="S-adenosyl-L-methionine-dependent methyltransferases"/>
    <property type="match status" value="1"/>
</dbReference>
<dbReference type="PANTHER" id="PTHR42912:SF80">
    <property type="entry name" value="METHYLTRANSFERASE DOMAIN-CONTAINING PROTEIN"/>
    <property type="match status" value="1"/>
</dbReference>
<protein>
    <recommendedName>
        <fullName evidence="2">Methyltransferase type 11 domain-containing protein</fullName>
    </recommendedName>
</protein>
<dbReference type="Gene3D" id="3.40.50.150">
    <property type="entry name" value="Vaccinia Virus protein VP39"/>
    <property type="match status" value="1"/>
</dbReference>
<dbReference type="AlphaFoldDB" id="A0A7S0LQ15"/>
<dbReference type="EMBL" id="HBEY01047152">
    <property type="protein sequence ID" value="CAD8619255.1"/>
    <property type="molecule type" value="Transcribed_RNA"/>
</dbReference>
<reference evidence="3" key="1">
    <citation type="submission" date="2021-01" db="EMBL/GenBank/DDBJ databases">
        <authorList>
            <person name="Corre E."/>
            <person name="Pelletier E."/>
            <person name="Niang G."/>
            <person name="Scheremetjew M."/>
            <person name="Finn R."/>
            <person name="Kale V."/>
            <person name="Holt S."/>
            <person name="Cochrane G."/>
            <person name="Meng A."/>
            <person name="Brown T."/>
            <person name="Cohen L."/>
        </authorList>
    </citation>
    <scope>NUCLEOTIDE SEQUENCE</scope>
    <source>
        <strain evidence="3">PLY182g</strain>
    </source>
</reference>
<dbReference type="InterPro" id="IPR029063">
    <property type="entry name" value="SAM-dependent_MTases_sf"/>
</dbReference>
<name>A0A7S0LQ15_9EUKA</name>